<evidence type="ECO:0000256" key="4">
    <source>
        <dbReference type="ARBA" id="ARBA00022729"/>
    </source>
</evidence>
<dbReference type="Gene3D" id="2.70.130.10">
    <property type="entry name" value="Mannose-6-phosphate receptor binding domain"/>
    <property type="match status" value="1"/>
</dbReference>
<accession>A0A0K9PT09</accession>
<dbReference type="AlphaFoldDB" id="A0A0K9PT09"/>
<keyword evidence="5" id="KW-0430">Lectin</keyword>
<protein>
    <recommendedName>
        <fullName evidence="3">Protein OS-9 homolog</fullName>
    </recommendedName>
</protein>
<dbReference type="InterPro" id="IPR012913">
    <property type="entry name" value="OS9-like_dom"/>
</dbReference>
<dbReference type="InterPro" id="IPR044865">
    <property type="entry name" value="MRH_dom"/>
</dbReference>
<dbReference type="OMA" id="TMCDLTN"/>
<evidence type="ECO:0000256" key="9">
    <source>
        <dbReference type="SAM" id="MobiDB-lite"/>
    </source>
</evidence>
<reference evidence="13" key="1">
    <citation type="journal article" date="2016" name="Nature">
        <title>The genome of the seagrass Zostera marina reveals angiosperm adaptation to the sea.</title>
        <authorList>
            <person name="Olsen J.L."/>
            <person name="Rouze P."/>
            <person name="Verhelst B."/>
            <person name="Lin Y.-C."/>
            <person name="Bayer T."/>
            <person name="Collen J."/>
            <person name="Dattolo E."/>
            <person name="De Paoli E."/>
            <person name="Dittami S."/>
            <person name="Maumus F."/>
            <person name="Michel G."/>
            <person name="Kersting A."/>
            <person name="Lauritano C."/>
            <person name="Lohaus R."/>
            <person name="Toepel M."/>
            <person name="Tonon T."/>
            <person name="Vanneste K."/>
            <person name="Amirebrahimi M."/>
            <person name="Brakel J."/>
            <person name="Bostroem C."/>
            <person name="Chovatia M."/>
            <person name="Grimwood J."/>
            <person name="Jenkins J.W."/>
            <person name="Jueterbock A."/>
            <person name="Mraz A."/>
            <person name="Stam W.T."/>
            <person name="Tice H."/>
            <person name="Bornberg-Bauer E."/>
            <person name="Green P.J."/>
            <person name="Pearson G.A."/>
            <person name="Procaccini G."/>
            <person name="Duarte C.M."/>
            <person name="Schmutz J."/>
            <person name="Reusch T.B.H."/>
            <person name="Van de Peer Y."/>
        </authorList>
    </citation>
    <scope>NUCLEOTIDE SEQUENCE [LARGE SCALE GENOMIC DNA]</scope>
    <source>
        <strain evidence="13">cv. Finnish</strain>
    </source>
</reference>
<comment type="caution">
    <text evidence="12">The sequence shown here is derived from an EMBL/GenBank/DDBJ whole genome shotgun (WGS) entry which is preliminary data.</text>
</comment>
<sequence length="309" mass="35959">MKMTEFLLRNTMEIQWFMFLSLFSAFFIQPGLADRVFSHSTEGMTFGRNSRDPKYTIEFHSVDSAFHTNKDLEAITMSNNEGKKFLCLLPEVEELKSLKSVVQHNTSNVIVGAERETKLKTPDELIMDVLKDTCLSRNEGWWYYELCYQKKLRQIHQEEDKIIQEFILGEFDHEITTAFHRNQSDISTLKDPRSKDASQRYHAHIYTNGTICDLTNEPRETEVRFVCSESPISISSIKEISTCKYAVTIQCPMLCKHPMFQQEKPTPHVIHCNVLPQEETKDLKMDIHSDENDPINITTNDDEERFATT</sequence>
<dbReference type="GO" id="GO:0030246">
    <property type="term" value="F:carbohydrate binding"/>
    <property type="evidence" value="ECO:0007669"/>
    <property type="project" value="UniProtKB-KW"/>
</dbReference>
<evidence type="ECO:0000313" key="13">
    <source>
        <dbReference type="Proteomes" id="UP000036987"/>
    </source>
</evidence>
<evidence type="ECO:0000256" key="1">
    <source>
        <dbReference type="ARBA" id="ARBA00004240"/>
    </source>
</evidence>
<keyword evidence="6" id="KW-0256">Endoplasmic reticulum</keyword>
<evidence type="ECO:0000259" key="11">
    <source>
        <dbReference type="PROSITE" id="PS51914"/>
    </source>
</evidence>
<dbReference type="InterPro" id="IPR009011">
    <property type="entry name" value="Man6P_isomerase_rcpt-bd_dom_sf"/>
</dbReference>
<evidence type="ECO:0000313" key="12">
    <source>
        <dbReference type="EMBL" id="KMZ71387.1"/>
    </source>
</evidence>
<dbReference type="EMBL" id="LFYR01000676">
    <property type="protein sequence ID" value="KMZ71387.1"/>
    <property type="molecule type" value="Genomic_DNA"/>
</dbReference>
<dbReference type="STRING" id="29655.A0A0K9PT09"/>
<evidence type="ECO:0000256" key="10">
    <source>
        <dbReference type="SAM" id="SignalP"/>
    </source>
</evidence>
<evidence type="ECO:0000256" key="5">
    <source>
        <dbReference type="ARBA" id="ARBA00022734"/>
    </source>
</evidence>
<dbReference type="GO" id="GO:0030970">
    <property type="term" value="P:retrograde protein transport, ER to cytosol"/>
    <property type="evidence" value="ECO:0000318"/>
    <property type="project" value="GO_Central"/>
</dbReference>
<comment type="similarity">
    <text evidence="2">Belongs to the OS-9 family.</text>
</comment>
<dbReference type="GO" id="GO:0030968">
    <property type="term" value="P:endoplasmic reticulum unfolded protein response"/>
    <property type="evidence" value="ECO:0007669"/>
    <property type="project" value="InterPro"/>
</dbReference>
<name>A0A0K9PT09_ZOSMR</name>
<dbReference type="Pfam" id="PF07915">
    <property type="entry name" value="PRKCSH"/>
    <property type="match status" value="1"/>
</dbReference>
<evidence type="ECO:0000256" key="6">
    <source>
        <dbReference type="ARBA" id="ARBA00022824"/>
    </source>
</evidence>
<dbReference type="FunFam" id="2.70.130.10:FF:000021">
    <property type="entry name" value="Protein OS-9 homolog"/>
    <property type="match status" value="1"/>
</dbReference>
<dbReference type="PANTHER" id="PTHR15414">
    <property type="entry name" value="OS-9-RELATED"/>
    <property type="match status" value="1"/>
</dbReference>
<dbReference type="PROSITE" id="PS51914">
    <property type="entry name" value="MRH"/>
    <property type="match status" value="1"/>
</dbReference>
<comment type="subcellular location">
    <subcellularLocation>
        <location evidence="1">Endoplasmic reticulum</location>
    </subcellularLocation>
</comment>
<gene>
    <name evidence="12" type="ORF">ZOSMA_181G00220</name>
</gene>
<feature type="region of interest" description="Disordered" evidence="9">
    <location>
        <begin position="288"/>
        <end position="309"/>
    </location>
</feature>
<dbReference type="SUPFAM" id="SSF50911">
    <property type="entry name" value="Mannose 6-phosphate receptor domain"/>
    <property type="match status" value="1"/>
</dbReference>
<keyword evidence="4 10" id="KW-0732">Signal</keyword>
<keyword evidence="8" id="KW-0325">Glycoprotein</keyword>
<dbReference type="PANTHER" id="PTHR15414:SF0">
    <property type="entry name" value="ENDOPLASMIC RETICULUM LECTIN 1"/>
    <property type="match status" value="1"/>
</dbReference>
<dbReference type="Proteomes" id="UP000036987">
    <property type="component" value="Unassembled WGS sequence"/>
</dbReference>
<feature type="signal peptide" evidence="10">
    <location>
        <begin position="1"/>
        <end position="33"/>
    </location>
</feature>
<feature type="domain" description="MRH" evidence="11">
    <location>
        <begin position="132"/>
        <end position="257"/>
    </location>
</feature>
<feature type="chain" id="PRO_5005527858" description="Protein OS-9 homolog" evidence="10">
    <location>
        <begin position="34"/>
        <end position="309"/>
    </location>
</feature>
<dbReference type="InterPro" id="IPR045149">
    <property type="entry name" value="OS-9-like"/>
</dbReference>
<dbReference type="OrthoDB" id="448954at2759"/>
<proteinExistence type="inferred from homology"/>
<evidence type="ECO:0000256" key="7">
    <source>
        <dbReference type="ARBA" id="ARBA00023157"/>
    </source>
</evidence>
<evidence type="ECO:0000256" key="8">
    <source>
        <dbReference type="ARBA" id="ARBA00023180"/>
    </source>
</evidence>
<dbReference type="GO" id="GO:0005788">
    <property type="term" value="C:endoplasmic reticulum lumen"/>
    <property type="evidence" value="ECO:0000318"/>
    <property type="project" value="GO_Central"/>
</dbReference>
<keyword evidence="7" id="KW-1015">Disulfide bond</keyword>
<evidence type="ECO:0000256" key="2">
    <source>
        <dbReference type="ARBA" id="ARBA00009918"/>
    </source>
</evidence>
<keyword evidence="13" id="KW-1185">Reference proteome</keyword>
<evidence type="ECO:0000256" key="3">
    <source>
        <dbReference type="ARBA" id="ARBA00018727"/>
    </source>
</evidence>
<organism evidence="12 13">
    <name type="scientific">Zostera marina</name>
    <name type="common">Eelgrass</name>
    <dbReference type="NCBI Taxonomy" id="29655"/>
    <lineage>
        <taxon>Eukaryota</taxon>
        <taxon>Viridiplantae</taxon>
        <taxon>Streptophyta</taxon>
        <taxon>Embryophyta</taxon>
        <taxon>Tracheophyta</taxon>
        <taxon>Spermatophyta</taxon>
        <taxon>Magnoliopsida</taxon>
        <taxon>Liliopsida</taxon>
        <taxon>Zosteraceae</taxon>
        <taxon>Zostera</taxon>
    </lineage>
</organism>
<feature type="compositionally biased region" description="Acidic residues" evidence="9">
    <location>
        <begin position="300"/>
        <end position="309"/>
    </location>
</feature>